<dbReference type="RefSeq" id="XP_026677752.1">
    <property type="nucleotide sequence ID" value="XM_026821951.1"/>
</dbReference>
<evidence type="ECO:0000256" key="2">
    <source>
        <dbReference type="ARBA" id="ARBA00022737"/>
    </source>
</evidence>
<dbReference type="InterPro" id="IPR036322">
    <property type="entry name" value="WD40_repeat_dom_sf"/>
</dbReference>
<dbReference type="PaxDb" id="121845-A0A3Q0IND7"/>
<gene>
    <name evidence="4" type="primary">LOC103506988</name>
</gene>
<dbReference type="PANTHER" id="PTHR44090">
    <property type="entry name" value="WD REPEAT-CONTAINING PROTEIN 61"/>
    <property type="match status" value="1"/>
</dbReference>
<evidence type="ECO:0000313" key="3">
    <source>
        <dbReference type="Proteomes" id="UP000079169"/>
    </source>
</evidence>
<keyword evidence="1" id="KW-0853">WD repeat</keyword>
<reference evidence="4" key="1">
    <citation type="submission" date="2025-08" db="UniProtKB">
        <authorList>
            <consortium name="RefSeq"/>
        </authorList>
    </citation>
    <scope>IDENTIFICATION</scope>
</reference>
<sequence>FEFFFTSRRYNFIYFSFSPVLASSALDASLAIWDLSCMKQISKINVGPVDMWNVVFSPDDKYVLSGSQSGKINLYGVETGKLEQIFDTRGKFTLSIDKESKINLYGVETGKLEQIFDTRGKFTLSIAYSTDGHWIASGALDGIINIFDANTGEKKTLYPNL</sequence>
<name>A0A3Q0IND7_DIACI</name>
<dbReference type="Pfam" id="PF00400">
    <property type="entry name" value="WD40"/>
    <property type="match status" value="2"/>
</dbReference>
<dbReference type="STRING" id="121845.A0A3Q0IND7"/>
<dbReference type="PANTHER" id="PTHR44090:SF1">
    <property type="entry name" value="SUPERKILLER COMPLEX PROTEIN 8"/>
    <property type="match status" value="1"/>
</dbReference>
<evidence type="ECO:0000256" key="1">
    <source>
        <dbReference type="ARBA" id="ARBA00022574"/>
    </source>
</evidence>
<dbReference type="SMART" id="SM00320">
    <property type="entry name" value="WD40"/>
    <property type="match status" value="2"/>
</dbReference>
<proteinExistence type="predicted"/>
<evidence type="ECO:0000313" key="4">
    <source>
        <dbReference type="RefSeq" id="XP_026677752.1"/>
    </source>
</evidence>
<dbReference type="InterPro" id="IPR051510">
    <property type="entry name" value="SKI8"/>
</dbReference>
<feature type="non-terminal residue" evidence="4">
    <location>
        <position position="1"/>
    </location>
</feature>
<dbReference type="GO" id="GO:0016593">
    <property type="term" value="C:Cdc73/Paf1 complex"/>
    <property type="evidence" value="ECO:0007669"/>
    <property type="project" value="TreeGrafter"/>
</dbReference>
<dbReference type="AlphaFoldDB" id="A0A3Q0IND7"/>
<protein>
    <submittedName>
        <fullName evidence="4">WD repeat-containing protein 61-like</fullName>
    </submittedName>
</protein>
<dbReference type="Gene3D" id="2.130.10.10">
    <property type="entry name" value="YVTN repeat-like/Quinoprotein amine dehydrogenase"/>
    <property type="match status" value="2"/>
</dbReference>
<dbReference type="InterPro" id="IPR001680">
    <property type="entry name" value="WD40_rpt"/>
</dbReference>
<keyword evidence="2" id="KW-0677">Repeat</keyword>
<dbReference type="GeneID" id="103506988"/>
<keyword evidence="3" id="KW-1185">Reference proteome</keyword>
<organism evidence="3 4">
    <name type="scientific">Diaphorina citri</name>
    <name type="common">Asian citrus psyllid</name>
    <dbReference type="NCBI Taxonomy" id="121845"/>
    <lineage>
        <taxon>Eukaryota</taxon>
        <taxon>Metazoa</taxon>
        <taxon>Ecdysozoa</taxon>
        <taxon>Arthropoda</taxon>
        <taxon>Hexapoda</taxon>
        <taxon>Insecta</taxon>
        <taxon>Pterygota</taxon>
        <taxon>Neoptera</taxon>
        <taxon>Paraneoptera</taxon>
        <taxon>Hemiptera</taxon>
        <taxon>Sternorrhyncha</taxon>
        <taxon>Psylloidea</taxon>
        <taxon>Psyllidae</taxon>
        <taxon>Diaphorininae</taxon>
        <taxon>Diaphorina</taxon>
    </lineage>
</organism>
<dbReference type="InterPro" id="IPR015943">
    <property type="entry name" value="WD40/YVTN_repeat-like_dom_sf"/>
</dbReference>
<dbReference type="Proteomes" id="UP000079169">
    <property type="component" value="Unplaced"/>
</dbReference>
<dbReference type="KEGG" id="dci:103506988"/>
<dbReference type="SUPFAM" id="SSF50978">
    <property type="entry name" value="WD40 repeat-like"/>
    <property type="match status" value="1"/>
</dbReference>
<accession>A0A3Q0IND7</accession>